<reference evidence="6 7" key="1">
    <citation type="journal article" date="2013" name="Nat. Commun.">
        <title>The evolution and pathogenic mechanisms of the rice sheath blight pathogen.</title>
        <authorList>
            <person name="Zheng A."/>
            <person name="Lin R."/>
            <person name="Xu L."/>
            <person name="Qin P."/>
            <person name="Tang C."/>
            <person name="Ai P."/>
            <person name="Zhang D."/>
            <person name="Liu Y."/>
            <person name="Sun Z."/>
            <person name="Feng H."/>
            <person name="Wang Y."/>
            <person name="Chen Y."/>
            <person name="Liang X."/>
            <person name="Fu R."/>
            <person name="Li Q."/>
            <person name="Zhang J."/>
            <person name="Yu X."/>
            <person name="Xie Z."/>
            <person name="Ding L."/>
            <person name="Guan P."/>
            <person name="Tang J."/>
            <person name="Liang Y."/>
            <person name="Wang S."/>
            <person name="Deng Q."/>
            <person name="Li S."/>
            <person name="Zhu J."/>
            <person name="Wang L."/>
            <person name="Liu H."/>
            <person name="Li P."/>
        </authorList>
    </citation>
    <scope>NUCLEOTIDE SEQUENCE [LARGE SCALE GENOMIC DNA]</scope>
    <source>
        <strain evidence="7">AG-1 IA</strain>
    </source>
</reference>
<dbReference type="CDD" id="cd00392">
    <property type="entry name" value="Ribosomal_L13"/>
    <property type="match status" value="1"/>
</dbReference>
<dbReference type="GO" id="GO:0006412">
    <property type="term" value="P:translation"/>
    <property type="evidence" value="ECO:0007669"/>
    <property type="project" value="InterPro"/>
</dbReference>
<feature type="compositionally biased region" description="Basic and acidic residues" evidence="5">
    <location>
        <begin position="219"/>
        <end position="228"/>
    </location>
</feature>
<dbReference type="SUPFAM" id="SSF52161">
    <property type="entry name" value="Ribosomal protein L13"/>
    <property type="match status" value="1"/>
</dbReference>
<evidence type="ECO:0000256" key="2">
    <source>
        <dbReference type="ARBA" id="ARBA00006227"/>
    </source>
</evidence>
<dbReference type="GO" id="GO:0003735">
    <property type="term" value="F:structural constituent of ribosome"/>
    <property type="evidence" value="ECO:0007669"/>
    <property type="project" value="InterPro"/>
</dbReference>
<dbReference type="GO" id="GO:0017148">
    <property type="term" value="P:negative regulation of translation"/>
    <property type="evidence" value="ECO:0007669"/>
    <property type="project" value="TreeGrafter"/>
</dbReference>
<dbReference type="OrthoDB" id="1882297at2759"/>
<proteinExistence type="inferred from homology"/>
<dbReference type="Gene3D" id="3.90.1180.10">
    <property type="entry name" value="Ribosomal protein L13"/>
    <property type="match status" value="1"/>
</dbReference>
<sequence>MMRFDYTSGPAFDKRQLQGEPTAMSTFSSQPIVIDGKGHLLGRLASIIAKQILNGQKIVVVRCEEVNISGSFFRNKLRYHNFLHKRHIVNPKKSGPFHHRAPSRVLFKAIRGMLPHKTARGAAAIERLKMFEGVPPPYDRKKKMVVPEALRVLRLKPGRKYCTVKRLSHEVGWGYKDVVDRLEEKRKVKAKAFHERKSIVDCRPQAPPKGSPGSGSVLREAHSARSLDSHPSPSFPSYSALATYPISPASRSGSLQLYVLPHVPCSFVFMSHDQLSNAGITTCVQLNAAMCES</sequence>
<comment type="similarity">
    <text evidence="2">Belongs to the universal ribosomal protein uL13 family.</text>
</comment>
<dbReference type="HOGENOM" id="CLU_1023600_0_0_1"/>
<evidence type="ECO:0000313" key="7">
    <source>
        <dbReference type="Proteomes" id="UP000011668"/>
    </source>
</evidence>
<dbReference type="Proteomes" id="UP000011668">
    <property type="component" value="Unassembled WGS sequence"/>
</dbReference>
<keyword evidence="4" id="KW-0687">Ribonucleoprotein</keyword>
<keyword evidence="3 6" id="KW-0689">Ribosomal protein</keyword>
<evidence type="ECO:0000256" key="5">
    <source>
        <dbReference type="SAM" id="MobiDB-lite"/>
    </source>
</evidence>
<dbReference type="PANTHER" id="PTHR11545:SF3">
    <property type="entry name" value="LARGE RIBOSOMAL SUBUNIT PROTEIN UL13"/>
    <property type="match status" value="1"/>
</dbReference>
<comment type="caution">
    <text evidence="6">The sequence shown here is derived from an EMBL/GenBank/DDBJ whole genome shotgun (WGS) entry which is preliminary data.</text>
</comment>
<dbReference type="InterPro" id="IPR005822">
    <property type="entry name" value="Ribosomal_uL13"/>
</dbReference>
<dbReference type="EMBL" id="AFRT01000359">
    <property type="protein sequence ID" value="ELU44301.1"/>
    <property type="molecule type" value="Genomic_DNA"/>
</dbReference>
<evidence type="ECO:0000256" key="1">
    <source>
        <dbReference type="ARBA" id="ARBA00004021"/>
    </source>
</evidence>
<keyword evidence="7" id="KW-1185">Reference proteome</keyword>
<dbReference type="AlphaFoldDB" id="L8X1Y8"/>
<evidence type="ECO:0000313" key="6">
    <source>
        <dbReference type="EMBL" id="ELU44301.1"/>
    </source>
</evidence>
<dbReference type="HAMAP" id="MF_01366">
    <property type="entry name" value="Ribosomal_uL13"/>
    <property type="match status" value="1"/>
</dbReference>
<dbReference type="STRING" id="983506.L8X1Y8"/>
<dbReference type="GO" id="GO:0022625">
    <property type="term" value="C:cytosolic large ribosomal subunit"/>
    <property type="evidence" value="ECO:0007669"/>
    <property type="project" value="TreeGrafter"/>
</dbReference>
<dbReference type="InterPro" id="IPR036899">
    <property type="entry name" value="Ribosomal_uL13_sf"/>
</dbReference>
<comment type="function">
    <text evidence="1">Component of the ribosome, a large ribonucleoprotein complex responsible for the synthesis of proteins in the cell. The small ribosomal subunit (SSU) binds messenger RNAs (mRNAs) and translates the encoded message by selecting cognate aminoacyl-transfer RNA (tRNA) molecules. The large subunit (LSU) contains the ribosomal catalytic site termed the peptidyl transferase center (PTC), which catalyzes the formation of peptide bonds, thereby polymerizing the amino acids delivered by tRNAs into a polypeptide chain. The nascent polypeptides leave the ribosome through a tunnel in the LSU and interact with protein factors that function in enzymatic processing, targeting, and the membrane insertion of nascent chains at the exit of the ribosomal tunnel.</text>
</comment>
<feature type="region of interest" description="Disordered" evidence="5">
    <location>
        <begin position="199"/>
        <end position="233"/>
    </location>
</feature>
<dbReference type="NCBIfam" id="TIGR01077">
    <property type="entry name" value="L13_A_E"/>
    <property type="match status" value="1"/>
</dbReference>
<evidence type="ECO:0000256" key="3">
    <source>
        <dbReference type="ARBA" id="ARBA00022980"/>
    </source>
</evidence>
<accession>L8X1Y8</accession>
<name>L8X1Y8_THACA</name>
<organism evidence="6 7">
    <name type="scientific">Thanatephorus cucumeris (strain AG1-IA)</name>
    <name type="common">Rice sheath blight fungus</name>
    <name type="synonym">Rhizoctonia solani</name>
    <dbReference type="NCBI Taxonomy" id="983506"/>
    <lineage>
        <taxon>Eukaryota</taxon>
        <taxon>Fungi</taxon>
        <taxon>Dikarya</taxon>
        <taxon>Basidiomycota</taxon>
        <taxon>Agaricomycotina</taxon>
        <taxon>Agaricomycetes</taxon>
        <taxon>Cantharellales</taxon>
        <taxon>Ceratobasidiaceae</taxon>
        <taxon>Rhizoctonia</taxon>
        <taxon>Rhizoctonia solani AG-1</taxon>
    </lineage>
</organism>
<dbReference type="PANTHER" id="PTHR11545">
    <property type="entry name" value="RIBOSOMAL PROTEIN L13"/>
    <property type="match status" value="1"/>
</dbReference>
<dbReference type="InterPro" id="IPR005755">
    <property type="entry name" value="Ribosomal_uL13_euk/arc"/>
</dbReference>
<dbReference type="Pfam" id="PF00572">
    <property type="entry name" value="Ribosomal_L13"/>
    <property type="match status" value="1"/>
</dbReference>
<gene>
    <name evidence="6" type="ORF">AG1IA_01677</name>
</gene>
<dbReference type="GO" id="GO:0003729">
    <property type="term" value="F:mRNA binding"/>
    <property type="evidence" value="ECO:0007669"/>
    <property type="project" value="TreeGrafter"/>
</dbReference>
<protein>
    <submittedName>
        <fullName evidence="6">60S ribosomal protein L13a</fullName>
    </submittedName>
</protein>
<evidence type="ECO:0000256" key="4">
    <source>
        <dbReference type="ARBA" id="ARBA00023274"/>
    </source>
</evidence>
<dbReference type="Gene3D" id="6.10.250.3250">
    <property type="match status" value="1"/>
</dbReference>
<dbReference type="FunFam" id="3.90.1180.10:FF:000002">
    <property type="entry name" value="60S ribosomal protein L16"/>
    <property type="match status" value="1"/>
</dbReference>